<dbReference type="STRING" id="927083.DB32_000566"/>
<dbReference type="InterPro" id="IPR034139">
    <property type="entry name" value="TOPRIM_OLD"/>
</dbReference>
<evidence type="ECO:0000313" key="3">
    <source>
        <dbReference type="Proteomes" id="UP000034883"/>
    </source>
</evidence>
<gene>
    <name evidence="2" type="ORF">DB32_000566</name>
</gene>
<name>A0A0F6VZ96_9BACT</name>
<dbReference type="InterPro" id="IPR006171">
    <property type="entry name" value="TOPRIM_dom"/>
</dbReference>
<dbReference type="KEGG" id="samy:DB32_000566"/>
<evidence type="ECO:0000313" key="2">
    <source>
        <dbReference type="EMBL" id="AKF03417.1"/>
    </source>
</evidence>
<evidence type="ECO:0000259" key="1">
    <source>
        <dbReference type="PROSITE" id="PS50880"/>
    </source>
</evidence>
<reference evidence="2 3" key="1">
    <citation type="submission" date="2015-03" db="EMBL/GenBank/DDBJ databases">
        <title>Genome assembly of Sandaracinus amylolyticus DSM 53668.</title>
        <authorList>
            <person name="Sharma G."/>
            <person name="Subramanian S."/>
        </authorList>
    </citation>
    <scope>NUCLEOTIDE SEQUENCE [LARGE SCALE GENOMIC DNA]</scope>
    <source>
        <strain evidence="2 3">DSM 53668</strain>
    </source>
</reference>
<dbReference type="PROSITE" id="PS50880">
    <property type="entry name" value="TOPRIM"/>
    <property type="match status" value="1"/>
</dbReference>
<dbReference type="CDD" id="cd00188">
    <property type="entry name" value="TOPRIM"/>
    <property type="match status" value="1"/>
</dbReference>
<protein>
    <recommendedName>
        <fullName evidence="1">Toprim domain-containing protein</fullName>
    </recommendedName>
</protein>
<feature type="domain" description="Toprim" evidence="1">
    <location>
        <begin position="71"/>
        <end position="182"/>
    </location>
</feature>
<organism evidence="2 3">
    <name type="scientific">Sandaracinus amylolyticus</name>
    <dbReference type="NCBI Taxonomy" id="927083"/>
    <lineage>
        <taxon>Bacteria</taxon>
        <taxon>Pseudomonadati</taxon>
        <taxon>Myxococcota</taxon>
        <taxon>Polyangia</taxon>
        <taxon>Polyangiales</taxon>
        <taxon>Sandaracinaceae</taxon>
        <taxon>Sandaracinus</taxon>
    </lineage>
</organism>
<dbReference type="Proteomes" id="UP000034883">
    <property type="component" value="Chromosome"/>
</dbReference>
<dbReference type="AlphaFoldDB" id="A0A0F6VZ96"/>
<sequence>MIEHPILLWNAEDISWALSAENGFARALEMKLRVAIEHGLPDFFVGSHELASVSPDPLEPGPPVDVVSGARVIVIVEGENDRVLLTKLLDTRFDRSAYRVVPARGKEAAQALARSLAAVGRTAVVLMFDADTREAEGIALQKAEAEDALQLAAGDDMSLVVVLAPELEALVLRPDAFALAFPGEPPLDSNEEELATDRPRRVLEHRLGGTGRGQFFSRLSPSTIEKIAQDPQLEALFAFVASHVGPSGAVRHP</sequence>
<dbReference type="Pfam" id="PF20469">
    <property type="entry name" value="OLD-like_TOPRIM"/>
    <property type="match status" value="1"/>
</dbReference>
<proteinExistence type="predicted"/>
<keyword evidence="3" id="KW-1185">Reference proteome</keyword>
<dbReference type="EMBL" id="CP011125">
    <property type="protein sequence ID" value="AKF03417.1"/>
    <property type="molecule type" value="Genomic_DNA"/>
</dbReference>
<accession>A0A0F6VZ96</accession>